<dbReference type="AlphaFoldDB" id="A0A8J3HQH5"/>
<dbReference type="Gene3D" id="3.40.630.30">
    <property type="match status" value="1"/>
</dbReference>
<dbReference type="Pfam" id="PF13673">
    <property type="entry name" value="Acetyltransf_10"/>
    <property type="match status" value="1"/>
</dbReference>
<dbReference type="Proteomes" id="UP000612362">
    <property type="component" value="Unassembled WGS sequence"/>
</dbReference>
<comment type="caution">
    <text evidence="2">The sequence shown here is derived from an EMBL/GenBank/DDBJ whole genome shotgun (WGS) entry which is preliminary data.</text>
</comment>
<feature type="domain" description="N-acetyltransferase" evidence="1">
    <location>
        <begin position="119"/>
        <end position="258"/>
    </location>
</feature>
<dbReference type="PROSITE" id="PS51186">
    <property type="entry name" value="GNAT"/>
    <property type="match status" value="1"/>
</dbReference>
<keyword evidence="3" id="KW-1185">Reference proteome</keyword>
<dbReference type="GO" id="GO:0016747">
    <property type="term" value="F:acyltransferase activity, transferring groups other than amino-acyl groups"/>
    <property type="evidence" value="ECO:0007669"/>
    <property type="project" value="InterPro"/>
</dbReference>
<dbReference type="RefSeq" id="WP_220191534.1">
    <property type="nucleotide sequence ID" value="NZ_BNJF01000001.1"/>
</dbReference>
<evidence type="ECO:0000313" key="3">
    <source>
        <dbReference type="Proteomes" id="UP000612362"/>
    </source>
</evidence>
<reference evidence="2" key="1">
    <citation type="submission" date="2020-10" db="EMBL/GenBank/DDBJ databases">
        <title>Taxonomic study of unclassified bacteria belonging to the class Ktedonobacteria.</title>
        <authorList>
            <person name="Yabe S."/>
            <person name="Wang C.M."/>
            <person name="Zheng Y."/>
            <person name="Sakai Y."/>
            <person name="Cavaletti L."/>
            <person name="Monciardini P."/>
            <person name="Donadio S."/>
        </authorList>
    </citation>
    <scope>NUCLEOTIDE SEQUENCE</scope>
    <source>
        <strain evidence="2">SOSP1-1</strain>
    </source>
</reference>
<accession>A0A8J3HQH5</accession>
<evidence type="ECO:0000313" key="2">
    <source>
        <dbReference type="EMBL" id="GHO41927.1"/>
    </source>
</evidence>
<protein>
    <submittedName>
        <fullName evidence="2">N-acetyltransferase</fullName>
    </submittedName>
</protein>
<sequence length="258" mass="29235">MHLDIRKNFEEKVSYVAQHLSGMLINDQSSFLSVDCGLPSDTFNVIVGRDLRAMTPMIAEVDRFIAKGFPFALWCWESTIDKASLSQLARHGLVHTETHQAMYIDLSQLQMTEDYVEGLEITQITTTNELLQFGKIIADLFGDASEGRQVFTYFQRLSASPQNLFPAMRYYLGTLQGKIVTIGTIFVGSQTVGIYDLVTHNDYRRRGIGNTMFQHLLKEARDSNRRFAILQASNDGLGIYLRAGFKRTGDVLTFEVRK</sequence>
<name>A0A8J3HQH5_9CHLR</name>
<evidence type="ECO:0000259" key="1">
    <source>
        <dbReference type="PROSITE" id="PS51186"/>
    </source>
</evidence>
<gene>
    <name evidence="2" type="ORF">KSX_00900</name>
</gene>
<dbReference type="InterPro" id="IPR016181">
    <property type="entry name" value="Acyl_CoA_acyltransferase"/>
</dbReference>
<organism evidence="2 3">
    <name type="scientific">Ktedonospora formicarum</name>
    <dbReference type="NCBI Taxonomy" id="2778364"/>
    <lineage>
        <taxon>Bacteria</taxon>
        <taxon>Bacillati</taxon>
        <taxon>Chloroflexota</taxon>
        <taxon>Ktedonobacteria</taxon>
        <taxon>Ktedonobacterales</taxon>
        <taxon>Ktedonobacteraceae</taxon>
        <taxon>Ktedonospora</taxon>
    </lineage>
</organism>
<dbReference type="SUPFAM" id="SSF55729">
    <property type="entry name" value="Acyl-CoA N-acyltransferases (Nat)"/>
    <property type="match status" value="1"/>
</dbReference>
<dbReference type="EMBL" id="BNJF01000001">
    <property type="protein sequence ID" value="GHO41927.1"/>
    <property type="molecule type" value="Genomic_DNA"/>
</dbReference>
<dbReference type="CDD" id="cd04301">
    <property type="entry name" value="NAT_SF"/>
    <property type="match status" value="1"/>
</dbReference>
<proteinExistence type="predicted"/>
<dbReference type="InterPro" id="IPR000182">
    <property type="entry name" value="GNAT_dom"/>
</dbReference>